<dbReference type="Pfam" id="PF13561">
    <property type="entry name" value="adh_short_C2"/>
    <property type="match status" value="1"/>
</dbReference>
<dbReference type="EMBL" id="JFFR01000002">
    <property type="protein sequence ID" value="KDN29959.1"/>
    <property type="molecule type" value="Genomic_DNA"/>
</dbReference>
<dbReference type="PANTHER" id="PTHR43639:SF1">
    <property type="entry name" value="SHORT-CHAIN DEHYDROGENASE_REDUCTASE FAMILY PROTEIN"/>
    <property type="match status" value="1"/>
</dbReference>
<dbReference type="PANTHER" id="PTHR43639">
    <property type="entry name" value="OXIDOREDUCTASE, SHORT-CHAIN DEHYDROGENASE/REDUCTASE FAMILY (AFU_ORTHOLOGUE AFUA_5G02870)"/>
    <property type="match status" value="1"/>
</dbReference>
<reference evidence="4 5" key="1">
    <citation type="submission" date="2014-02" db="EMBL/GenBank/DDBJ databases">
        <title>Vibrio fortis Dalian14 Genome Sequencing.</title>
        <authorList>
            <person name="Wang Y."/>
            <person name="Song L."/>
            <person name="Liu G."/>
            <person name="Ding J."/>
        </authorList>
    </citation>
    <scope>NUCLEOTIDE SEQUENCE [LARGE SCALE GENOMIC DNA]</scope>
    <source>
        <strain evidence="4 5">Dalian14</strain>
    </source>
</reference>
<comment type="similarity">
    <text evidence="1">Belongs to the short-chain dehydrogenases/reductases (SDR) family.</text>
</comment>
<proteinExistence type="inferred from homology"/>
<dbReference type="InterPro" id="IPR036291">
    <property type="entry name" value="NAD(P)-bd_dom_sf"/>
</dbReference>
<dbReference type="CDD" id="cd05233">
    <property type="entry name" value="SDR_c"/>
    <property type="match status" value="1"/>
</dbReference>
<dbReference type="Proteomes" id="UP000027219">
    <property type="component" value="Unassembled WGS sequence"/>
</dbReference>
<dbReference type="SMART" id="SM00822">
    <property type="entry name" value="PKS_KR"/>
    <property type="match status" value="1"/>
</dbReference>
<gene>
    <name evidence="4" type="ORF">VFDL14_04270</name>
</gene>
<organism evidence="4 5">
    <name type="scientific">Vibrio fortis</name>
    <dbReference type="NCBI Taxonomy" id="212667"/>
    <lineage>
        <taxon>Bacteria</taxon>
        <taxon>Pseudomonadati</taxon>
        <taxon>Pseudomonadota</taxon>
        <taxon>Gammaproteobacteria</taxon>
        <taxon>Vibrionales</taxon>
        <taxon>Vibrionaceae</taxon>
        <taxon>Vibrio</taxon>
    </lineage>
</organism>
<evidence type="ECO:0000313" key="5">
    <source>
        <dbReference type="Proteomes" id="UP000027219"/>
    </source>
</evidence>
<dbReference type="InterPro" id="IPR002347">
    <property type="entry name" value="SDR_fam"/>
</dbReference>
<evidence type="ECO:0000256" key="1">
    <source>
        <dbReference type="ARBA" id="ARBA00006484"/>
    </source>
</evidence>
<dbReference type="GO" id="GO:0016491">
    <property type="term" value="F:oxidoreductase activity"/>
    <property type="evidence" value="ECO:0007669"/>
    <property type="project" value="UniProtKB-KW"/>
</dbReference>
<dbReference type="SUPFAM" id="SSF51735">
    <property type="entry name" value="NAD(P)-binding Rossmann-fold domains"/>
    <property type="match status" value="1"/>
</dbReference>
<dbReference type="FunFam" id="3.40.50.720:FF:000084">
    <property type="entry name" value="Short-chain dehydrogenase reductase"/>
    <property type="match status" value="1"/>
</dbReference>
<evidence type="ECO:0000259" key="3">
    <source>
        <dbReference type="SMART" id="SM00822"/>
    </source>
</evidence>
<evidence type="ECO:0000313" key="4">
    <source>
        <dbReference type="EMBL" id="KDN29959.1"/>
    </source>
</evidence>
<sequence length="269" mass="28437">MFDDLKGKRVLITGSTSGMGLATAKYFAQCGASVGLNGRSSRTPEIEAILNELKALGGEAEFFQADLMQSSGCENLVADFTDHFGGLDVLINNAGGLDVLINNAGGLGGRENLEDIDDAFFDRVIDLNARSALMVTKFAIPHLRASALESGETSCVISTGSIAAREGGGVGAGLYAASKAWLHDIHRNWVKEFTKDRIRFNIVSPGTIDTAFHDAKSDEVKSNIASSIPMGRFGRVKEVAPSFAFFSSHACAGYITGQILDVNGGQIAP</sequence>
<dbReference type="OrthoDB" id="9810734at2"/>
<evidence type="ECO:0000256" key="2">
    <source>
        <dbReference type="ARBA" id="ARBA00023002"/>
    </source>
</evidence>
<dbReference type="AlphaFoldDB" id="A0A066V0D4"/>
<feature type="domain" description="Ketoreductase" evidence="3">
    <location>
        <begin position="8"/>
        <end position="188"/>
    </location>
</feature>
<dbReference type="RefSeq" id="WP_032548920.1">
    <property type="nucleotide sequence ID" value="NZ_JFFR01000002.1"/>
</dbReference>
<dbReference type="Gene3D" id="3.40.50.720">
    <property type="entry name" value="NAD(P)-binding Rossmann-like Domain"/>
    <property type="match status" value="2"/>
</dbReference>
<dbReference type="STRING" id="212667.VFDL14_04270"/>
<dbReference type="InterPro" id="IPR057326">
    <property type="entry name" value="KR_dom"/>
</dbReference>
<keyword evidence="2" id="KW-0560">Oxidoreductase</keyword>
<comment type="caution">
    <text evidence="4">The sequence shown here is derived from an EMBL/GenBank/DDBJ whole genome shotgun (WGS) entry which is preliminary data.</text>
</comment>
<protein>
    <submittedName>
        <fullName evidence="4">3-ketoacyl-ACP synthase</fullName>
    </submittedName>
</protein>
<keyword evidence="5" id="KW-1185">Reference proteome</keyword>
<name>A0A066V0D4_9VIBR</name>
<accession>A0A066V0D4</accession>
<dbReference type="PRINTS" id="PR00081">
    <property type="entry name" value="GDHRDH"/>
</dbReference>